<dbReference type="AlphaFoldDB" id="W1PL60"/>
<gene>
    <name evidence="2" type="ORF">AMTR_s00148p00103230</name>
</gene>
<reference evidence="3" key="1">
    <citation type="journal article" date="2013" name="Science">
        <title>The Amborella genome and the evolution of flowering plants.</title>
        <authorList>
            <consortium name="Amborella Genome Project"/>
        </authorList>
    </citation>
    <scope>NUCLEOTIDE SEQUENCE [LARGE SCALE GENOMIC DNA]</scope>
</reference>
<sequence length="117" mass="13548">MVWESPKLIKNLNHNLTTTSKVSLINPIEQRQDPAVLVGKSDIMPRIVGINKEILLPRETRSREKKLVRRKLKRHNTSMMHMRAPTARGFSMFKPYDNKKISSTPKNPVSHVRSDYS</sequence>
<keyword evidence="3" id="KW-1185">Reference proteome</keyword>
<dbReference type="EMBL" id="KI393463">
    <property type="protein sequence ID" value="ERN08416.1"/>
    <property type="molecule type" value="Genomic_DNA"/>
</dbReference>
<feature type="region of interest" description="Disordered" evidence="1">
    <location>
        <begin position="65"/>
        <end position="117"/>
    </location>
</feature>
<proteinExistence type="predicted"/>
<dbReference type="Proteomes" id="UP000017836">
    <property type="component" value="Unassembled WGS sequence"/>
</dbReference>
<organism evidence="2 3">
    <name type="scientific">Amborella trichopoda</name>
    <dbReference type="NCBI Taxonomy" id="13333"/>
    <lineage>
        <taxon>Eukaryota</taxon>
        <taxon>Viridiplantae</taxon>
        <taxon>Streptophyta</taxon>
        <taxon>Embryophyta</taxon>
        <taxon>Tracheophyta</taxon>
        <taxon>Spermatophyta</taxon>
        <taxon>Magnoliopsida</taxon>
        <taxon>Amborellales</taxon>
        <taxon>Amborellaceae</taxon>
        <taxon>Amborella</taxon>
    </lineage>
</organism>
<evidence type="ECO:0000256" key="1">
    <source>
        <dbReference type="SAM" id="MobiDB-lite"/>
    </source>
</evidence>
<dbReference type="Gramene" id="ERN08416">
    <property type="protein sequence ID" value="ERN08416"/>
    <property type="gene ID" value="AMTR_s00148p00103230"/>
</dbReference>
<accession>W1PL60</accession>
<dbReference type="HOGENOM" id="CLU_2088111_0_0_1"/>
<protein>
    <submittedName>
        <fullName evidence="2">Uncharacterized protein</fullName>
    </submittedName>
</protein>
<name>W1PL60_AMBTC</name>
<feature type="compositionally biased region" description="Basic residues" evidence="1">
    <location>
        <begin position="65"/>
        <end position="76"/>
    </location>
</feature>
<evidence type="ECO:0000313" key="2">
    <source>
        <dbReference type="EMBL" id="ERN08416.1"/>
    </source>
</evidence>
<evidence type="ECO:0000313" key="3">
    <source>
        <dbReference type="Proteomes" id="UP000017836"/>
    </source>
</evidence>